<comment type="similarity">
    <text evidence="1 2">Belongs to the UPF0102 family.</text>
</comment>
<dbReference type="InterPro" id="IPR011335">
    <property type="entry name" value="Restrct_endonuc-II-like"/>
</dbReference>
<feature type="compositionally biased region" description="Polar residues" evidence="3">
    <location>
        <begin position="51"/>
        <end position="66"/>
    </location>
</feature>
<dbReference type="GO" id="GO:0003676">
    <property type="term" value="F:nucleic acid binding"/>
    <property type="evidence" value="ECO:0007669"/>
    <property type="project" value="InterPro"/>
</dbReference>
<dbReference type="InterPro" id="IPR003509">
    <property type="entry name" value="UPF0102_YraN-like"/>
</dbReference>
<dbReference type="Proteomes" id="UP000000954">
    <property type="component" value="Chromosome"/>
</dbReference>
<dbReference type="HOGENOM" id="CLU_115353_2_0_11"/>
<dbReference type="GO" id="GO:0004519">
    <property type="term" value="F:endonuclease activity"/>
    <property type="evidence" value="ECO:0007669"/>
    <property type="project" value="UniProtKB-KW"/>
</dbReference>
<dbReference type="CDD" id="cd20736">
    <property type="entry name" value="PoNe_Nuclease"/>
    <property type="match status" value="1"/>
</dbReference>
<dbReference type="RefSeq" id="WP_012803100.1">
    <property type="nucleotide sequence ID" value="NC_013170.1"/>
</dbReference>
<evidence type="ECO:0000313" key="4">
    <source>
        <dbReference type="EMBL" id="ACU94412.1"/>
    </source>
</evidence>
<dbReference type="SUPFAM" id="SSF52980">
    <property type="entry name" value="Restriction endonuclease-like"/>
    <property type="match status" value="1"/>
</dbReference>
<sequence>MAARKTKDEQSTGKAAKRSNTKTQSKPSVDSSTTHAMHEKENSIEQRKESSSINTVAPTNKSQNNRELGRRGEDAAAAFLTRRGYEIVERNWMCQAGEADIIAQGEGSIHFIEVKTRSSAARGFPSEAVDAKKRSRYERIAECYLRSCNNLPEMRVTFDVISILATGESRAFLRMHRDVLASDCAM</sequence>
<name>C7MNC2_CRYCD</name>
<dbReference type="KEGG" id="ccu:Ccur_07020"/>
<keyword evidence="4" id="KW-0255">Endonuclease</keyword>
<dbReference type="AlphaFoldDB" id="C7MNC2"/>
<dbReference type="eggNOG" id="COG0792">
    <property type="taxonomic scope" value="Bacteria"/>
</dbReference>
<feature type="compositionally biased region" description="Basic and acidic residues" evidence="3">
    <location>
        <begin position="36"/>
        <end position="50"/>
    </location>
</feature>
<keyword evidence="4" id="KW-0540">Nuclease</keyword>
<feature type="compositionally biased region" description="Polar residues" evidence="3">
    <location>
        <begin position="21"/>
        <end position="35"/>
    </location>
</feature>
<proteinExistence type="inferred from homology"/>
<feature type="compositionally biased region" description="Basic and acidic residues" evidence="3">
    <location>
        <begin position="1"/>
        <end position="11"/>
    </location>
</feature>
<feature type="region of interest" description="Disordered" evidence="3">
    <location>
        <begin position="1"/>
        <end position="70"/>
    </location>
</feature>
<dbReference type="Pfam" id="PF02021">
    <property type="entry name" value="UPF0102"/>
    <property type="match status" value="1"/>
</dbReference>
<dbReference type="STRING" id="469378.Ccur_07020"/>
<protein>
    <recommendedName>
        <fullName evidence="2">UPF0102 protein Ccur_07020</fullName>
    </recommendedName>
</protein>
<keyword evidence="5" id="KW-1185">Reference proteome</keyword>
<dbReference type="Gene3D" id="3.40.1350.10">
    <property type="match status" value="1"/>
</dbReference>
<keyword evidence="4" id="KW-0378">Hydrolase</keyword>
<dbReference type="PANTHER" id="PTHR34039:SF1">
    <property type="entry name" value="UPF0102 PROTEIN YRAN"/>
    <property type="match status" value="1"/>
</dbReference>
<evidence type="ECO:0000256" key="2">
    <source>
        <dbReference type="HAMAP-Rule" id="MF_00048"/>
    </source>
</evidence>
<reference evidence="4 5" key="1">
    <citation type="journal article" date="2009" name="Stand. Genomic Sci.">
        <title>Complete genome sequence of Cryptobacterium curtum type strain (12-3).</title>
        <authorList>
            <person name="Mavrommatis K."/>
            <person name="Pukall R."/>
            <person name="Rohde C."/>
            <person name="Chen F."/>
            <person name="Sims D."/>
            <person name="Brettin T."/>
            <person name="Kuske C."/>
            <person name="Detter J.C."/>
            <person name="Han C."/>
            <person name="Lapidus A."/>
            <person name="Copeland A."/>
            <person name="Glavina Del Rio T."/>
            <person name="Nolan M."/>
            <person name="Lucas S."/>
            <person name="Tice H."/>
            <person name="Cheng J.F."/>
            <person name="Bruce D."/>
            <person name="Goodwin L."/>
            <person name="Pitluck S."/>
            <person name="Ovchinnikova G."/>
            <person name="Pati A."/>
            <person name="Ivanova N."/>
            <person name="Chen A."/>
            <person name="Palaniappan K."/>
            <person name="Chain P."/>
            <person name="D'haeseleer P."/>
            <person name="Goker M."/>
            <person name="Bristow J."/>
            <person name="Eisen J.A."/>
            <person name="Markowitz V."/>
            <person name="Hugenholtz P."/>
            <person name="Rohde M."/>
            <person name="Klenk H.P."/>
            <person name="Kyrpides N.C."/>
        </authorList>
    </citation>
    <scope>NUCLEOTIDE SEQUENCE [LARGE SCALE GENOMIC DNA]</scope>
    <source>
        <strain evidence="5">ATCC 700683 / DSM 15641 / 12-3</strain>
    </source>
</reference>
<evidence type="ECO:0000313" key="5">
    <source>
        <dbReference type="Proteomes" id="UP000000954"/>
    </source>
</evidence>
<dbReference type="InterPro" id="IPR011856">
    <property type="entry name" value="tRNA_endonuc-like_dom_sf"/>
</dbReference>
<organism evidence="4 5">
    <name type="scientific">Cryptobacterium curtum (strain ATCC 700683 / DSM 15641 / CCUG 43107 / 12-3)</name>
    <dbReference type="NCBI Taxonomy" id="469378"/>
    <lineage>
        <taxon>Bacteria</taxon>
        <taxon>Bacillati</taxon>
        <taxon>Actinomycetota</taxon>
        <taxon>Coriobacteriia</taxon>
        <taxon>Eggerthellales</taxon>
        <taxon>Eggerthellaceae</taxon>
        <taxon>Cryptobacterium</taxon>
    </lineage>
</organism>
<accession>C7MNC2</accession>
<dbReference type="EMBL" id="CP001682">
    <property type="protein sequence ID" value="ACU94412.1"/>
    <property type="molecule type" value="Genomic_DNA"/>
</dbReference>
<gene>
    <name evidence="4" type="ordered locus">Ccur_07020</name>
</gene>
<dbReference type="PANTHER" id="PTHR34039">
    <property type="entry name" value="UPF0102 PROTEIN YRAN"/>
    <property type="match status" value="1"/>
</dbReference>
<evidence type="ECO:0000256" key="3">
    <source>
        <dbReference type="SAM" id="MobiDB-lite"/>
    </source>
</evidence>
<evidence type="ECO:0000256" key="1">
    <source>
        <dbReference type="ARBA" id="ARBA00006738"/>
    </source>
</evidence>
<dbReference type="HAMAP" id="MF_00048">
    <property type="entry name" value="UPF0102"/>
    <property type="match status" value="1"/>
</dbReference>